<dbReference type="Pfam" id="PF00155">
    <property type="entry name" value="Aminotran_1_2"/>
    <property type="match status" value="1"/>
</dbReference>
<dbReference type="NCBIfam" id="TIGR01265">
    <property type="entry name" value="tyr_nico_aTase"/>
    <property type="match status" value="1"/>
</dbReference>
<evidence type="ECO:0000256" key="5">
    <source>
        <dbReference type="PIRSR" id="PIRSR000517-1"/>
    </source>
</evidence>
<dbReference type="Gene3D" id="3.40.640.10">
    <property type="entry name" value="Type I PLP-dependent aspartate aminotransferase-like (Major domain)"/>
    <property type="match status" value="1"/>
</dbReference>
<feature type="modified residue" description="N6-(pyridoxal phosphate)lysine" evidence="5">
    <location>
        <position position="267"/>
    </location>
</feature>
<dbReference type="InterPro" id="IPR004838">
    <property type="entry name" value="NHTrfase_class1_PyrdxlP-BS"/>
</dbReference>
<evidence type="ECO:0000256" key="4">
    <source>
        <dbReference type="PIRNR" id="PIRNR000517"/>
    </source>
</evidence>
<sequence>MEDGAGGGRPSEVENRKGRGRRAFRFAPRDLLVYASSSSIRGVLERLLSLLDPNDARPVIPLAHGDPSAFPCFRTTPVAEEAIVSAVRSGEHNRYAPTVGLPSARRAVAEYLSRDVPYKVSPDDIFLTAGCCQAIGVVLSVLGRPGSNILLPRPGYPFYEGRAAFDGLEVRHFDLLPDKGWEVDLDAVEALADENTTALVVINPGNPTGSVLSYEHLKRVAETARKLGIMVIADEVYAHLAFGNNPFVSMGAFGSIVPVLTLGSISKRWVVPGWRLGWIVAHDTNGVLKETQIIEGIKGFLNISTDPATFIQGALPHILENTKEEFFNKTISLLRETADMCYTQIKEIDCLACPHEPEGSMFVMVKLNPAYLVDILDDDDFCNKLAKEESNWLRVTFAIDPCSLQDGLSRVKSFCQRHAKKAESFTSKEETNTTLPLCYTNMW</sequence>
<reference evidence="7" key="1">
    <citation type="submission" date="2017-07" db="EMBL/GenBank/DDBJ databases">
        <title>Taro Niue Genome Assembly and Annotation.</title>
        <authorList>
            <person name="Atibalentja N."/>
            <person name="Keating K."/>
            <person name="Fields C.J."/>
        </authorList>
    </citation>
    <scope>NUCLEOTIDE SEQUENCE</scope>
    <source>
        <strain evidence="7">Niue_2</strain>
        <tissue evidence="7">Leaf</tissue>
    </source>
</reference>
<evidence type="ECO:0000256" key="2">
    <source>
        <dbReference type="ARBA" id="ARBA00007441"/>
    </source>
</evidence>
<dbReference type="InterPro" id="IPR004839">
    <property type="entry name" value="Aminotransferase_I/II_large"/>
</dbReference>
<organism evidence="7 8">
    <name type="scientific">Colocasia esculenta</name>
    <name type="common">Wild taro</name>
    <name type="synonym">Arum esculentum</name>
    <dbReference type="NCBI Taxonomy" id="4460"/>
    <lineage>
        <taxon>Eukaryota</taxon>
        <taxon>Viridiplantae</taxon>
        <taxon>Streptophyta</taxon>
        <taxon>Embryophyta</taxon>
        <taxon>Tracheophyta</taxon>
        <taxon>Spermatophyta</taxon>
        <taxon>Magnoliopsida</taxon>
        <taxon>Liliopsida</taxon>
        <taxon>Araceae</taxon>
        <taxon>Aroideae</taxon>
        <taxon>Colocasieae</taxon>
        <taxon>Colocasia</taxon>
    </lineage>
</organism>
<dbReference type="GO" id="GO:0030170">
    <property type="term" value="F:pyridoxal phosphate binding"/>
    <property type="evidence" value="ECO:0007669"/>
    <property type="project" value="InterPro"/>
</dbReference>
<name>A0A843UN54_COLES</name>
<proteinExistence type="inferred from homology"/>
<keyword evidence="3 4" id="KW-0663">Pyridoxal phosphate</keyword>
<dbReference type="Proteomes" id="UP000652761">
    <property type="component" value="Unassembled WGS sequence"/>
</dbReference>
<dbReference type="GO" id="GO:0004838">
    <property type="term" value="F:L-tyrosine-2-oxoglutarate transaminase activity"/>
    <property type="evidence" value="ECO:0007669"/>
    <property type="project" value="TreeGrafter"/>
</dbReference>
<dbReference type="InterPro" id="IPR015424">
    <property type="entry name" value="PyrdxlP-dep_Trfase"/>
</dbReference>
<dbReference type="AlphaFoldDB" id="A0A843UN54"/>
<accession>A0A843UN54</accession>
<dbReference type="Gene3D" id="3.90.1150.10">
    <property type="entry name" value="Aspartate Aminotransferase, domain 1"/>
    <property type="match status" value="1"/>
</dbReference>
<dbReference type="PROSITE" id="PS00105">
    <property type="entry name" value="AA_TRANSFER_CLASS_1"/>
    <property type="match status" value="1"/>
</dbReference>
<dbReference type="InterPro" id="IPR005958">
    <property type="entry name" value="TyrNic_aminoTrfase"/>
</dbReference>
<dbReference type="CDD" id="cd00609">
    <property type="entry name" value="AAT_like"/>
    <property type="match status" value="1"/>
</dbReference>
<protein>
    <recommendedName>
        <fullName evidence="6">Aminotransferase class I/classII large domain-containing protein</fullName>
    </recommendedName>
</protein>
<gene>
    <name evidence="7" type="ORF">Taro_016283</name>
</gene>
<evidence type="ECO:0000256" key="3">
    <source>
        <dbReference type="ARBA" id="ARBA00022898"/>
    </source>
</evidence>
<evidence type="ECO:0000259" key="6">
    <source>
        <dbReference type="Pfam" id="PF00155"/>
    </source>
</evidence>
<evidence type="ECO:0000313" key="7">
    <source>
        <dbReference type="EMBL" id="MQL83797.1"/>
    </source>
</evidence>
<dbReference type="PIRSF" id="PIRSF000517">
    <property type="entry name" value="Tyr_transaminase"/>
    <property type="match status" value="1"/>
</dbReference>
<keyword evidence="8" id="KW-1185">Reference proteome</keyword>
<dbReference type="EMBL" id="NMUH01000718">
    <property type="protein sequence ID" value="MQL83797.1"/>
    <property type="molecule type" value="Genomic_DNA"/>
</dbReference>
<dbReference type="InterPro" id="IPR015422">
    <property type="entry name" value="PyrdxlP-dep_Trfase_small"/>
</dbReference>
<dbReference type="GO" id="GO:0006572">
    <property type="term" value="P:L-tyrosine catabolic process"/>
    <property type="evidence" value="ECO:0007669"/>
    <property type="project" value="TreeGrafter"/>
</dbReference>
<feature type="domain" description="Aminotransferase class I/classII large" evidence="6">
    <location>
        <begin position="58"/>
        <end position="398"/>
    </location>
</feature>
<dbReference type="PANTHER" id="PTHR45744:SF11">
    <property type="entry name" value="TYROSINE AMINOTRANSFERASE"/>
    <property type="match status" value="1"/>
</dbReference>
<dbReference type="OrthoDB" id="7042322at2759"/>
<comment type="caution">
    <text evidence="7">The sequence shown here is derived from an EMBL/GenBank/DDBJ whole genome shotgun (WGS) entry which is preliminary data.</text>
</comment>
<dbReference type="PANTHER" id="PTHR45744">
    <property type="entry name" value="TYROSINE AMINOTRANSFERASE"/>
    <property type="match status" value="1"/>
</dbReference>
<evidence type="ECO:0000256" key="1">
    <source>
        <dbReference type="ARBA" id="ARBA00001933"/>
    </source>
</evidence>
<comment type="cofactor">
    <cofactor evidence="1 4 5">
        <name>pyridoxal 5'-phosphate</name>
        <dbReference type="ChEBI" id="CHEBI:597326"/>
    </cofactor>
</comment>
<comment type="similarity">
    <text evidence="2 4">Belongs to the class-I pyridoxal-phosphate-dependent aminotransferase family.</text>
</comment>
<dbReference type="SUPFAM" id="SSF53383">
    <property type="entry name" value="PLP-dependent transferases"/>
    <property type="match status" value="1"/>
</dbReference>
<dbReference type="FunFam" id="3.40.640.10:FF:000048">
    <property type="entry name" value="tyrosine aminotransferase"/>
    <property type="match status" value="1"/>
</dbReference>
<evidence type="ECO:0000313" key="8">
    <source>
        <dbReference type="Proteomes" id="UP000652761"/>
    </source>
</evidence>
<dbReference type="InterPro" id="IPR015421">
    <property type="entry name" value="PyrdxlP-dep_Trfase_major"/>
</dbReference>